<dbReference type="Proteomes" id="UP000805193">
    <property type="component" value="Unassembled WGS sequence"/>
</dbReference>
<name>A0AC60PI04_IXOPE</name>
<gene>
    <name evidence="1" type="ORF">HPB47_003613</name>
</gene>
<dbReference type="EMBL" id="JABSTQ010010531">
    <property type="protein sequence ID" value="KAG0420201.1"/>
    <property type="molecule type" value="Genomic_DNA"/>
</dbReference>
<organism evidence="1 2">
    <name type="scientific">Ixodes persulcatus</name>
    <name type="common">Taiga tick</name>
    <dbReference type="NCBI Taxonomy" id="34615"/>
    <lineage>
        <taxon>Eukaryota</taxon>
        <taxon>Metazoa</taxon>
        <taxon>Ecdysozoa</taxon>
        <taxon>Arthropoda</taxon>
        <taxon>Chelicerata</taxon>
        <taxon>Arachnida</taxon>
        <taxon>Acari</taxon>
        <taxon>Parasitiformes</taxon>
        <taxon>Ixodida</taxon>
        <taxon>Ixodoidea</taxon>
        <taxon>Ixodidae</taxon>
        <taxon>Ixodinae</taxon>
        <taxon>Ixodes</taxon>
    </lineage>
</organism>
<protein>
    <submittedName>
        <fullName evidence="1">Uncharacterized protein</fullName>
    </submittedName>
</protein>
<feature type="non-terminal residue" evidence="1">
    <location>
        <position position="1"/>
    </location>
</feature>
<comment type="caution">
    <text evidence="1">The sequence shown here is derived from an EMBL/GenBank/DDBJ whole genome shotgun (WGS) entry which is preliminary data.</text>
</comment>
<accession>A0AC60PI04</accession>
<evidence type="ECO:0000313" key="2">
    <source>
        <dbReference type="Proteomes" id="UP000805193"/>
    </source>
</evidence>
<proteinExistence type="predicted"/>
<reference evidence="1 2" key="1">
    <citation type="journal article" date="2020" name="Cell">
        <title>Large-Scale Comparative Analyses of Tick Genomes Elucidate Their Genetic Diversity and Vector Capacities.</title>
        <authorList>
            <consortium name="Tick Genome and Microbiome Consortium (TIGMIC)"/>
            <person name="Jia N."/>
            <person name="Wang J."/>
            <person name="Shi W."/>
            <person name="Du L."/>
            <person name="Sun Y."/>
            <person name="Zhan W."/>
            <person name="Jiang J.F."/>
            <person name="Wang Q."/>
            <person name="Zhang B."/>
            <person name="Ji P."/>
            <person name="Bell-Sakyi L."/>
            <person name="Cui X.M."/>
            <person name="Yuan T.T."/>
            <person name="Jiang B.G."/>
            <person name="Yang W.F."/>
            <person name="Lam T.T."/>
            <person name="Chang Q.C."/>
            <person name="Ding S.J."/>
            <person name="Wang X.J."/>
            <person name="Zhu J.G."/>
            <person name="Ruan X.D."/>
            <person name="Zhao L."/>
            <person name="Wei J.T."/>
            <person name="Ye R.Z."/>
            <person name="Que T.C."/>
            <person name="Du C.H."/>
            <person name="Zhou Y.H."/>
            <person name="Cheng J.X."/>
            <person name="Dai P.F."/>
            <person name="Guo W.B."/>
            <person name="Han X.H."/>
            <person name="Huang E.J."/>
            <person name="Li L.F."/>
            <person name="Wei W."/>
            <person name="Gao Y.C."/>
            <person name="Liu J.Z."/>
            <person name="Shao H.Z."/>
            <person name="Wang X."/>
            <person name="Wang C.C."/>
            <person name="Yang T.C."/>
            <person name="Huo Q.B."/>
            <person name="Li W."/>
            <person name="Chen H.Y."/>
            <person name="Chen S.E."/>
            <person name="Zhou L.G."/>
            <person name="Ni X.B."/>
            <person name="Tian J.H."/>
            <person name="Sheng Y."/>
            <person name="Liu T."/>
            <person name="Pan Y.S."/>
            <person name="Xia L.Y."/>
            <person name="Li J."/>
            <person name="Zhao F."/>
            <person name="Cao W.C."/>
        </authorList>
    </citation>
    <scope>NUCLEOTIDE SEQUENCE [LARGE SCALE GENOMIC DNA]</scope>
    <source>
        <strain evidence="1">Iper-2018</strain>
    </source>
</reference>
<keyword evidence="2" id="KW-1185">Reference proteome</keyword>
<sequence length="243" mass="27741">PTPASGWSQDSTSDSYWAAALASGTSNSVTQKYPLLTVFIRALLSLPLGNADCERGFSENKHITDSRANLGIAAVNGILQVKSFVKHFDSDPSRVPLTRELLKAVQRSHKTYLKRLQREAEDRERRKRKASAVCEPVTEKKIKLGEGKLCVEMCLESSKAMMERAHGLIKMGLRDKNIDEVESGQNKWQQHQLLWCRTCARQVQPWVVQLQYLQPWMEQLVPWDLHPLMQLLKHPLRRIDITS</sequence>
<evidence type="ECO:0000313" key="1">
    <source>
        <dbReference type="EMBL" id="KAG0420201.1"/>
    </source>
</evidence>